<keyword evidence="4 9" id="KW-0548">Nucleotidyltransferase</keyword>
<evidence type="ECO:0000256" key="4">
    <source>
        <dbReference type="ARBA" id="ARBA00022695"/>
    </source>
</evidence>
<keyword evidence="8 9" id="KW-0804">Transcription</keyword>
<dbReference type="InterPro" id="IPR007046">
    <property type="entry name" value="RNA_pol_sigma_54_core-bd"/>
</dbReference>
<dbReference type="Proteomes" id="UP000523601">
    <property type="component" value="Unassembled WGS sequence"/>
</dbReference>
<keyword evidence="5 9" id="KW-0805">Transcription regulation</keyword>
<keyword evidence="7 9" id="KW-0238">DNA-binding</keyword>
<keyword evidence="6 9" id="KW-0731">Sigma factor</keyword>
<dbReference type="Pfam" id="PF00309">
    <property type="entry name" value="Sigma54_AID"/>
    <property type="match status" value="1"/>
</dbReference>
<dbReference type="PROSITE" id="PS00718">
    <property type="entry name" value="SIGMA54_2"/>
    <property type="match status" value="1"/>
</dbReference>
<evidence type="ECO:0000256" key="9">
    <source>
        <dbReference type="PIRNR" id="PIRNR000774"/>
    </source>
</evidence>
<dbReference type="PANTHER" id="PTHR32248">
    <property type="entry name" value="RNA POLYMERASE SIGMA-54 FACTOR"/>
    <property type="match status" value="1"/>
</dbReference>
<comment type="similarity">
    <text evidence="1 9">Belongs to the sigma-54 factor family.</text>
</comment>
<proteinExistence type="inferred from homology"/>
<name>A0ABX2PF88_9RHOB</name>
<keyword evidence="14" id="KW-1185">Reference proteome</keyword>
<dbReference type="RefSeq" id="WP_176854754.1">
    <property type="nucleotide sequence ID" value="NZ_JABCJD010000005.1"/>
</dbReference>
<feature type="coiled-coil region" evidence="10">
    <location>
        <begin position="263"/>
        <end position="290"/>
    </location>
</feature>
<dbReference type="Pfam" id="PF04963">
    <property type="entry name" value="Sigma54_CBD"/>
    <property type="match status" value="1"/>
</dbReference>
<evidence type="ECO:0000256" key="1">
    <source>
        <dbReference type="ARBA" id="ARBA00008798"/>
    </source>
</evidence>
<organism evidence="13 14">
    <name type="scientific">Donghicola mangrovi</name>
    <dbReference type="NCBI Taxonomy" id="2729614"/>
    <lineage>
        <taxon>Bacteria</taxon>
        <taxon>Pseudomonadati</taxon>
        <taxon>Pseudomonadota</taxon>
        <taxon>Alphaproteobacteria</taxon>
        <taxon>Rhodobacterales</taxon>
        <taxon>Roseobacteraceae</taxon>
        <taxon>Donghicola</taxon>
    </lineage>
</organism>
<dbReference type="InterPro" id="IPR038709">
    <property type="entry name" value="RpoN_core-bd_sf"/>
</dbReference>
<comment type="caution">
    <text evidence="13">The sequence shown here is derived from an EMBL/GenBank/DDBJ whole genome shotgun (WGS) entry which is preliminary data.</text>
</comment>
<evidence type="ECO:0000256" key="5">
    <source>
        <dbReference type="ARBA" id="ARBA00023015"/>
    </source>
</evidence>
<keyword evidence="2 9" id="KW-0240">DNA-directed RNA polymerase</keyword>
<evidence type="ECO:0000256" key="10">
    <source>
        <dbReference type="SAM" id="Coils"/>
    </source>
</evidence>
<evidence type="ECO:0000256" key="6">
    <source>
        <dbReference type="ARBA" id="ARBA00023082"/>
    </source>
</evidence>
<evidence type="ECO:0000313" key="14">
    <source>
        <dbReference type="Proteomes" id="UP000523601"/>
    </source>
</evidence>
<dbReference type="Gene3D" id="1.10.10.60">
    <property type="entry name" value="Homeodomain-like"/>
    <property type="match status" value="1"/>
</dbReference>
<dbReference type="Pfam" id="PF04552">
    <property type="entry name" value="Sigma54_DBD"/>
    <property type="match status" value="1"/>
</dbReference>
<feature type="domain" description="RNA polymerase sigma factor 54 core-binding" evidence="12">
    <location>
        <begin position="67"/>
        <end position="250"/>
    </location>
</feature>
<keyword evidence="3 9" id="KW-0808">Transferase</keyword>
<evidence type="ECO:0000259" key="12">
    <source>
        <dbReference type="Pfam" id="PF04963"/>
    </source>
</evidence>
<gene>
    <name evidence="13" type="primary">rpoN</name>
    <name evidence="13" type="ORF">HJ526_11995</name>
</gene>
<dbReference type="NCBIfam" id="TIGR02395">
    <property type="entry name" value="rpoN_sigma"/>
    <property type="match status" value="1"/>
</dbReference>
<dbReference type="InterPro" id="IPR000394">
    <property type="entry name" value="RNA_pol_sigma_54"/>
</dbReference>
<dbReference type="PRINTS" id="PR00045">
    <property type="entry name" value="SIGMA54FCT"/>
</dbReference>
<comment type="function">
    <text evidence="9">Sigma factors are initiation factors that promote the attachment of RNA polymerase to specific initiation sites and are then released.</text>
</comment>
<reference evidence="13 14" key="1">
    <citation type="submission" date="2020-04" db="EMBL/GenBank/DDBJ databases">
        <title>Donghicola sp., a member of the Rhodobacteraceae family isolated from mangrove forest in Thailand.</title>
        <authorList>
            <person name="Charoenyingcharoen P."/>
            <person name="Yukphan P."/>
        </authorList>
    </citation>
    <scope>NUCLEOTIDE SEQUENCE [LARGE SCALE GENOMIC DNA]</scope>
    <source>
        <strain evidence="13 14">C2-DW-16</strain>
    </source>
</reference>
<dbReference type="PROSITE" id="PS00717">
    <property type="entry name" value="SIGMA54_1"/>
    <property type="match status" value="1"/>
</dbReference>
<dbReference type="EMBL" id="JABCJD010000005">
    <property type="protein sequence ID" value="NVO28148.1"/>
    <property type="molecule type" value="Genomic_DNA"/>
</dbReference>
<evidence type="ECO:0000313" key="13">
    <source>
        <dbReference type="EMBL" id="NVO28148.1"/>
    </source>
</evidence>
<evidence type="ECO:0000256" key="8">
    <source>
        <dbReference type="ARBA" id="ARBA00023163"/>
    </source>
</evidence>
<evidence type="ECO:0000259" key="11">
    <source>
        <dbReference type="Pfam" id="PF04552"/>
    </source>
</evidence>
<sequence length="430" mass="46623">MEFAQTLSQRQTMQMGRQMLQSLAILGMSSSDLSDYLAERAQANPYVNYAPPSALAARGAEDFDALANVASDRPSLMAHVADQIEQAFSAPADHMIALRFAEALEPSGWLGQTVETVALQAGVPIARAEGILKVLQEFEPAGLFARDLADCMRIQAREADVLTWELETLIDNLDMLTQNRHAELADLCDCDLSDLPEIVAQLRAFSPKPGMAFDHNPAPVFPPDLIATKTDEGWVVELNRATSATITVRDERMEDGSLDEDAAADRRRALNEARELAQALERRGDTLLRSAAVLVARQGAFLDGGPAYLEPLSLEDVAAEVGLHASTVSRALSGRMIQTPTRALPLRAFFARAVKATGGGAAVSRDRALNFVQEVISVEDRSNPLSDDQIVTLARSSGLRIARRTVAKYRVALGLGSSYDRRRKAIAAEA</sequence>
<dbReference type="Gene3D" id="1.10.10.1330">
    <property type="entry name" value="RNA polymerase sigma-54 factor, core-binding domain"/>
    <property type="match status" value="1"/>
</dbReference>
<dbReference type="PANTHER" id="PTHR32248:SF4">
    <property type="entry name" value="RNA POLYMERASE SIGMA-54 FACTOR"/>
    <property type="match status" value="1"/>
</dbReference>
<feature type="domain" description="RNA polymerase sigma factor 54 DNA-binding" evidence="11">
    <location>
        <begin position="267"/>
        <end position="423"/>
    </location>
</feature>
<evidence type="ECO:0000256" key="3">
    <source>
        <dbReference type="ARBA" id="ARBA00022679"/>
    </source>
</evidence>
<keyword evidence="10" id="KW-0175">Coiled coil</keyword>
<dbReference type="InterPro" id="IPR007634">
    <property type="entry name" value="RNA_pol_sigma_54_DNA-bd"/>
</dbReference>
<evidence type="ECO:0000256" key="7">
    <source>
        <dbReference type="ARBA" id="ARBA00023125"/>
    </source>
</evidence>
<dbReference type="PIRSF" id="PIRSF000774">
    <property type="entry name" value="RpoN"/>
    <property type="match status" value="1"/>
</dbReference>
<evidence type="ECO:0000256" key="2">
    <source>
        <dbReference type="ARBA" id="ARBA00022478"/>
    </source>
</evidence>
<dbReference type="PROSITE" id="PS50044">
    <property type="entry name" value="SIGMA54_3"/>
    <property type="match status" value="1"/>
</dbReference>
<accession>A0ABX2PF88</accession>
<protein>
    <recommendedName>
        <fullName evidence="9">RNA polymerase sigma-54 factor</fullName>
    </recommendedName>
</protein>